<feature type="region of interest" description="Disordered" evidence="1">
    <location>
        <begin position="63"/>
        <end position="84"/>
    </location>
</feature>
<protein>
    <submittedName>
        <fullName evidence="3">Uncharacterized protein</fullName>
    </submittedName>
</protein>
<gene>
    <name evidence="3" type="ORF">CPY51_23775</name>
</gene>
<organism evidence="3 4">
    <name type="scientific">Rhizobium tubonense</name>
    <dbReference type="NCBI Taxonomy" id="484088"/>
    <lineage>
        <taxon>Bacteria</taxon>
        <taxon>Pseudomonadati</taxon>
        <taxon>Pseudomonadota</taxon>
        <taxon>Alphaproteobacteria</taxon>
        <taxon>Hyphomicrobiales</taxon>
        <taxon>Rhizobiaceae</taxon>
        <taxon>Rhizobium/Agrobacterium group</taxon>
        <taxon>Rhizobium</taxon>
    </lineage>
</organism>
<reference evidence="3 4" key="1">
    <citation type="journal article" date="2018" name="Sci. Rep.">
        <title>Rhizobium tumorigenes sp. nov., a novel plant tumorigenic bacterium isolated from cane gall tumors on thornless blackberry.</title>
        <authorList>
            <person name="Kuzmanovi N."/>
            <person name="Smalla K."/>
            <person name="Gronow S."/>
            <person name="PuBawska J."/>
        </authorList>
    </citation>
    <scope>NUCLEOTIDE SEQUENCE [LARGE SCALE GENOMIC DNA]</scope>
    <source>
        <strain evidence="3 4">CCBAU 85046</strain>
    </source>
</reference>
<keyword evidence="2" id="KW-1133">Transmembrane helix</keyword>
<dbReference type="AlphaFoldDB" id="A0A2W4C9W0"/>
<dbReference type="RefSeq" id="WP_111162718.1">
    <property type="nucleotide sequence ID" value="NZ_PCDP01000053.1"/>
</dbReference>
<evidence type="ECO:0000313" key="3">
    <source>
        <dbReference type="EMBL" id="PZM10182.1"/>
    </source>
</evidence>
<evidence type="ECO:0000313" key="4">
    <source>
        <dbReference type="Proteomes" id="UP000248925"/>
    </source>
</evidence>
<accession>A0A2W4C9W0</accession>
<feature type="compositionally biased region" description="Polar residues" evidence="1">
    <location>
        <begin position="69"/>
        <end position="84"/>
    </location>
</feature>
<sequence length="269" mass="29844">MTETPDPHVRRGRIDKLTGHTAKLTLFVSALFGLITLVLINIPTLVIQWNAARCSFIDCNSDKQAKPADNTSDPVVGAPTTSESVLTPEGRSLQQLVDAINNVELGSPQYHELALQARILNGVNFEFGTITYKRTIDDNTYNGSITYSSYSPAKNDLVFDVTERGGKSNGPLEYTETVRVSVDLDSLARVRDDPERTGFVLECMPSDIPYCITTNLKFGQVCKSSYCGHLWEGSGSFSFYDVSDTPNVRALKKALDTEFYDIQTLFRDF</sequence>
<keyword evidence="4" id="KW-1185">Reference proteome</keyword>
<evidence type="ECO:0000256" key="1">
    <source>
        <dbReference type="SAM" id="MobiDB-lite"/>
    </source>
</evidence>
<evidence type="ECO:0000256" key="2">
    <source>
        <dbReference type="SAM" id="Phobius"/>
    </source>
</evidence>
<dbReference type="Proteomes" id="UP000248925">
    <property type="component" value="Unassembled WGS sequence"/>
</dbReference>
<name>A0A2W4C9W0_9HYPH</name>
<feature type="transmembrane region" description="Helical" evidence="2">
    <location>
        <begin position="21"/>
        <end position="40"/>
    </location>
</feature>
<proteinExistence type="predicted"/>
<comment type="caution">
    <text evidence="3">The sequence shown here is derived from an EMBL/GenBank/DDBJ whole genome shotgun (WGS) entry which is preliminary data.</text>
</comment>
<keyword evidence="2" id="KW-0472">Membrane</keyword>
<keyword evidence="2" id="KW-0812">Transmembrane</keyword>
<dbReference type="EMBL" id="PCDP01000053">
    <property type="protein sequence ID" value="PZM10182.1"/>
    <property type="molecule type" value="Genomic_DNA"/>
</dbReference>